<dbReference type="EMBL" id="JAGIKX010000004">
    <property type="protein sequence ID" value="MBP2257021.1"/>
    <property type="molecule type" value="Genomic_DNA"/>
</dbReference>
<dbReference type="Proteomes" id="UP001519294">
    <property type="component" value="Unassembled WGS sequence"/>
</dbReference>
<evidence type="ECO:0000313" key="2">
    <source>
        <dbReference type="EMBL" id="MBP2257021.1"/>
    </source>
</evidence>
<dbReference type="RefSeq" id="WP_226370826.1">
    <property type="nucleotide sequence ID" value="NZ_JAGIKX010000004.1"/>
</dbReference>
<feature type="compositionally biased region" description="Basic and acidic residues" evidence="1">
    <location>
        <begin position="82"/>
        <end position="92"/>
    </location>
</feature>
<feature type="compositionally biased region" description="Polar residues" evidence="1">
    <location>
        <begin position="93"/>
        <end position="103"/>
    </location>
</feature>
<comment type="caution">
    <text evidence="2">The sequence shown here is derived from an EMBL/GenBank/DDBJ whole genome shotgun (WGS) entry which is preliminary data.</text>
</comment>
<protein>
    <submittedName>
        <fullName evidence="2">Uncharacterized protein</fullName>
    </submittedName>
</protein>
<sequence>MSDMMKQVVQEVIKGNKTIVSNRTNQTNRQAVNRNRNNPSSPLANIKRPNYQQIKKDKRLSFAAKGSNAVNKRSSASNLSGRIKERASESTRSRSMSPKQLNDASISKLSSLSLAQGQMTGGSHYSGGPREKSAKVIGSVKNGGHVLFFPNIPTELKNNFNRAQGASAVGVIAMPDCLPSYLLLVNEVIRNNQRITCDLSWNVDGNAPFRAELYDDDVDRLERIMKDAYQKINRRSLKQYETYLEKSPSTWLSKQLHVGAVDAIALLEEVPYYKGIVLMDFLLKKFKEDSFNFEIKQCYLLLTGNEQVVSKLITALKKEAPRLIST</sequence>
<accession>A0ABS4S6B6</accession>
<feature type="region of interest" description="Disordered" evidence="1">
    <location>
        <begin position="65"/>
        <end position="103"/>
    </location>
</feature>
<evidence type="ECO:0000313" key="3">
    <source>
        <dbReference type="Proteomes" id="UP001519294"/>
    </source>
</evidence>
<reference evidence="2 3" key="1">
    <citation type="submission" date="2021-03" db="EMBL/GenBank/DDBJ databases">
        <title>Genomic Encyclopedia of Type Strains, Phase IV (KMG-IV): sequencing the most valuable type-strain genomes for metagenomic binning, comparative biology and taxonomic classification.</title>
        <authorList>
            <person name="Goeker M."/>
        </authorList>
    </citation>
    <scope>NUCLEOTIDE SEQUENCE [LARGE SCALE GENOMIC DNA]</scope>
    <source>
        <strain evidence="2 3">DSM 25790</strain>
    </source>
</reference>
<gene>
    <name evidence="2" type="ORF">J2Z81_000965</name>
</gene>
<evidence type="ECO:0000256" key="1">
    <source>
        <dbReference type="SAM" id="MobiDB-lite"/>
    </source>
</evidence>
<keyword evidence="3" id="KW-1185">Reference proteome</keyword>
<feature type="compositionally biased region" description="Polar residues" evidence="1">
    <location>
        <begin position="68"/>
        <end position="80"/>
    </location>
</feature>
<organism evidence="2 3">
    <name type="scientific">Virgibacillus alimentarius</name>
    <dbReference type="NCBI Taxonomy" id="698769"/>
    <lineage>
        <taxon>Bacteria</taxon>
        <taxon>Bacillati</taxon>
        <taxon>Bacillota</taxon>
        <taxon>Bacilli</taxon>
        <taxon>Bacillales</taxon>
        <taxon>Bacillaceae</taxon>
        <taxon>Virgibacillus</taxon>
    </lineage>
</organism>
<feature type="compositionally biased region" description="Polar residues" evidence="1">
    <location>
        <begin position="18"/>
        <end position="43"/>
    </location>
</feature>
<name>A0ABS4S6B6_9BACI</name>
<proteinExistence type="predicted"/>
<feature type="region of interest" description="Disordered" evidence="1">
    <location>
        <begin position="17"/>
        <end position="50"/>
    </location>
</feature>